<evidence type="ECO:0000313" key="2">
    <source>
        <dbReference type="Proteomes" id="UP000198984"/>
    </source>
</evidence>
<name>A0A1H7H8L2_9BACT</name>
<dbReference type="Pfam" id="PF14064">
    <property type="entry name" value="HmuY"/>
    <property type="match status" value="2"/>
</dbReference>
<evidence type="ECO:0000313" key="1">
    <source>
        <dbReference type="EMBL" id="SEK45370.1"/>
    </source>
</evidence>
<dbReference type="RefSeq" id="WP_089906315.1">
    <property type="nucleotide sequence ID" value="NZ_FOBB01000001.1"/>
</dbReference>
<keyword evidence="2" id="KW-1185">Reference proteome</keyword>
<sequence>MYTTKHLQAGGQRMRQVFVCLTLIAALNACSNDDDTIPVIPPSGGSEMKLDGGGGTGAPNAVFVDLSAAKQTSVARISWDLGFYSGADYRVILNYTSSLSVKALAKTDLTQVSLTDTVGISLALGQGAGTLDMVDDVYGDLSKTAIAAVSATDAENKVYLVKPETANAADPKTWYKIKISRNGNGYKLQYAKLGEAAIQTADISKDGNFNFTFYSFTTNKVVTVEPKKAEWDIQWSYGVYLTGGGGVFLPYLFSDFVYSNSLAGVQAAEATTADGFNYDTFAAADLSNTKLVYSATRDAIGSKWRVTSGATVGIKTDRFYVVKDAGGNYYKLKFISAGIGQDGGQRGYPEIAYKLIK</sequence>
<reference evidence="1 2" key="1">
    <citation type="submission" date="2016-10" db="EMBL/GenBank/DDBJ databases">
        <authorList>
            <person name="de Groot N.N."/>
        </authorList>
    </citation>
    <scope>NUCLEOTIDE SEQUENCE [LARGE SCALE GENOMIC DNA]</scope>
    <source>
        <strain evidence="1 2">DSM 21039</strain>
    </source>
</reference>
<dbReference type="AlphaFoldDB" id="A0A1H7H8L2"/>
<dbReference type="OrthoDB" id="1091850at2"/>
<accession>A0A1H7H8L2</accession>
<dbReference type="EMBL" id="FOBB01000001">
    <property type="protein sequence ID" value="SEK45370.1"/>
    <property type="molecule type" value="Genomic_DNA"/>
</dbReference>
<dbReference type="CDD" id="cd12105">
    <property type="entry name" value="HmuY"/>
    <property type="match status" value="1"/>
</dbReference>
<organism evidence="1 2">
    <name type="scientific">Chitinophaga rupis</name>
    <dbReference type="NCBI Taxonomy" id="573321"/>
    <lineage>
        <taxon>Bacteria</taxon>
        <taxon>Pseudomonadati</taxon>
        <taxon>Bacteroidota</taxon>
        <taxon>Chitinophagia</taxon>
        <taxon>Chitinophagales</taxon>
        <taxon>Chitinophagaceae</taxon>
        <taxon>Chitinophaga</taxon>
    </lineage>
</organism>
<dbReference type="Proteomes" id="UP000198984">
    <property type="component" value="Unassembled WGS sequence"/>
</dbReference>
<dbReference type="STRING" id="573321.SAMN04488505_101229"/>
<protein>
    <submittedName>
        <fullName evidence="1">HmuY protein</fullName>
    </submittedName>
</protein>
<dbReference type="InterPro" id="IPR025921">
    <property type="entry name" value="HmuY"/>
</dbReference>
<proteinExistence type="predicted"/>
<gene>
    <name evidence="1" type="ORF">SAMN04488505_101229</name>
</gene>